<dbReference type="PIRSF" id="PIRSF019543">
    <property type="entry name" value="Clavaminate_syn"/>
    <property type="match status" value="1"/>
</dbReference>
<dbReference type="InterPro" id="IPR050411">
    <property type="entry name" value="AlphaKG_dependent_hydroxylases"/>
</dbReference>
<dbReference type="InterPro" id="IPR014503">
    <property type="entry name" value="Clavaminate_syn-like"/>
</dbReference>
<keyword evidence="9" id="KW-1185">Reference proteome</keyword>
<dbReference type="PANTHER" id="PTHR10696:SF56">
    <property type="entry name" value="TAUD_TFDA-LIKE DOMAIN-CONTAINING PROTEIN"/>
    <property type="match status" value="1"/>
</dbReference>
<feature type="domain" description="TauD/TfdA-like" evidence="7">
    <location>
        <begin position="75"/>
        <end position="308"/>
    </location>
</feature>
<evidence type="ECO:0000313" key="8">
    <source>
        <dbReference type="EMBL" id="MFI9100857.1"/>
    </source>
</evidence>
<evidence type="ECO:0000256" key="2">
    <source>
        <dbReference type="ARBA" id="ARBA00008425"/>
    </source>
</evidence>
<keyword evidence="8" id="KW-0223">Dioxygenase</keyword>
<dbReference type="Pfam" id="PF02668">
    <property type="entry name" value="TauD"/>
    <property type="match status" value="1"/>
</dbReference>
<keyword evidence="3" id="KW-0479">Metal-binding</keyword>
<proteinExistence type="inferred from homology"/>
<organism evidence="8 9">
    <name type="scientific">Streptomyces fildesensis</name>
    <dbReference type="NCBI Taxonomy" id="375757"/>
    <lineage>
        <taxon>Bacteria</taxon>
        <taxon>Bacillati</taxon>
        <taxon>Actinomycetota</taxon>
        <taxon>Actinomycetes</taxon>
        <taxon>Kitasatosporales</taxon>
        <taxon>Streptomycetaceae</taxon>
        <taxon>Streptomyces</taxon>
    </lineage>
</organism>
<protein>
    <submittedName>
        <fullName evidence="8">TauD/TfdA family dioxygenase</fullName>
    </submittedName>
</protein>
<dbReference type="GO" id="GO:0051213">
    <property type="term" value="F:dioxygenase activity"/>
    <property type="evidence" value="ECO:0007669"/>
    <property type="project" value="UniProtKB-KW"/>
</dbReference>
<dbReference type="EMBL" id="JBITYG010000002">
    <property type="protein sequence ID" value="MFI9100857.1"/>
    <property type="molecule type" value="Genomic_DNA"/>
</dbReference>
<evidence type="ECO:0000256" key="5">
    <source>
        <dbReference type="ARBA" id="ARBA00023004"/>
    </source>
</evidence>
<comment type="cofactor">
    <cofactor evidence="1">
        <name>Fe(2+)</name>
        <dbReference type="ChEBI" id="CHEBI:29033"/>
    </cofactor>
</comment>
<evidence type="ECO:0000259" key="7">
    <source>
        <dbReference type="Pfam" id="PF02668"/>
    </source>
</evidence>
<dbReference type="InterPro" id="IPR042098">
    <property type="entry name" value="TauD-like_sf"/>
</dbReference>
<evidence type="ECO:0000256" key="4">
    <source>
        <dbReference type="ARBA" id="ARBA00023002"/>
    </source>
</evidence>
<sequence>MTMLQPAAAHRDAALLLDLNGSEQGAIALLSRELAATAPGLVDDPRWVARARSLSCRLPERAREALRRYRHDPGEDGVLIIRNLPVDASALPLTPNVTDSVERTATLPAAVAVLVTLQLGEIAAYRDEKSGALVQNVVPVPGREESQSNAGSTPLELHVENAFHPHRPDYVGLFCLRSDHLSTGGTLLSSIRRTLPLLPEDTVRVLRGERFTTSPPPSFRGGDAGVRHAVLTGDPDDPDVKVDFHATSADDDEAKVALEQLRTAFLEAATTLVLRPGEMAFVDNRIAIHGRTAYAPRYDGHDRWLHRTFVHLDHRRTRGNRLGNGSVLT</sequence>
<comment type="caution">
    <text evidence="8">The sequence shown here is derived from an EMBL/GenBank/DDBJ whole genome shotgun (WGS) entry which is preliminary data.</text>
</comment>
<keyword evidence="4" id="KW-0560">Oxidoreductase</keyword>
<dbReference type="Gene3D" id="3.60.130.10">
    <property type="entry name" value="Clavaminate synthase-like"/>
    <property type="match status" value="1"/>
</dbReference>
<name>A0ABW8C4N4_9ACTN</name>
<dbReference type="SUPFAM" id="SSF51197">
    <property type="entry name" value="Clavaminate synthase-like"/>
    <property type="match status" value="1"/>
</dbReference>
<evidence type="ECO:0000256" key="1">
    <source>
        <dbReference type="ARBA" id="ARBA00001954"/>
    </source>
</evidence>
<gene>
    <name evidence="8" type="ORF">ACIGXA_10040</name>
</gene>
<dbReference type="Proteomes" id="UP001614394">
    <property type="component" value="Unassembled WGS sequence"/>
</dbReference>
<keyword evidence="6" id="KW-0045">Antibiotic biosynthesis</keyword>
<dbReference type="RefSeq" id="WP_399646552.1">
    <property type="nucleotide sequence ID" value="NZ_JBITYG010000002.1"/>
</dbReference>
<reference evidence="8 9" key="1">
    <citation type="submission" date="2024-10" db="EMBL/GenBank/DDBJ databases">
        <title>The Natural Products Discovery Center: Release of the First 8490 Sequenced Strains for Exploring Actinobacteria Biosynthetic Diversity.</title>
        <authorList>
            <person name="Kalkreuter E."/>
            <person name="Kautsar S.A."/>
            <person name="Yang D."/>
            <person name="Bader C.D."/>
            <person name="Teijaro C.N."/>
            <person name="Fluegel L."/>
            <person name="Davis C.M."/>
            <person name="Simpson J.R."/>
            <person name="Lauterbach L."/>
            <person name="Steele A.D."/>
            <person name="Gui C."/>
            <person name="Meng S."/>
            <person name="Li G."/>
            <person name="Viehrig K."/>
            <person name="Ye F."/>
            <person name="Su P."/>
            <person name="Kiefer A.F."/>
            <person name="Nichols A."/>
            <person name="Cepeda A.J."/>
            <person name="Yan W."/>
            <person name="Fan B."/>
            <person name="Jiang Y."/>
            <person name="Adhikari A."/>
            <person name="Zheng C.-J."/>
            <person name="Schuster L."/>
            <person name="Cowan T.M."/>
            <person name="Smanski M.J."/>
            <person name="Chevrette M.G."/>
            <person name="De Carvalho L.P.S."/>
            <person name="Shen B."/>
        </authorList>
    </citation>
    <scope>NUCLEOTIDE SEQUENCE [LARGE SCALE GENOMIC DNA]</scope>
    <source>
        <strain evidence="8 9">NPDC053399</strain>
    </source>
</reference>
<evidence type="ECO:0000313" key="9">
    <source>
        <dbReference type="Proteomes" id="UP001614394"/>
    </source>
</evidence>
<keyword evidence="5" id="KW-0408">Iron</keyword>
<evidence type="ECO:0000256" key="6">
    <source>
        <dbReference type="ARBA" id="ARBA00023194"/>
    </source>
</evidence>
<dbReference type="PANTHER" id="PTHR10696">
    <property type="entry name" value="GAMMA-BUTYROBETAINE HYDROXYLASE-RELATED"/>
    <property type="match status" value="1"/>
</dbReference>
<comment type="similarity">
    <text evidence="2">Belongs to the clavaminate synthase family.</text>
</comment>
<dbReference type="InterPro" id="IPR003819">
    <property type="entry name" value="TauD/TfdA-like"/>
</dbReference>
<accession>A0ABW8C4N4</accession>
<evidence type="ECO:0000256" key="3">
    <source>
        <dbReference type="ARBA" id="ARBA00022723"/>
    </source>
</evidence>